<keyword evidence="1" id="KW-0812">Transmembrane</keyword>
<dbReference type="Pfam" id="PF10326">
    <property type="entry name" value="7TM_GPCR_Str"/>
    <property type="match status" value="1"/>
</dbReference>
<feature type="transmembrane region" description="Helical" evidence="1">
    <location>
        <begin position="64"/>
        <end position="90"/>
    </location>
</feature>
<dbReference type="Proteomes" id="UP000887574">
    <property type="component" value="Unplaced"/>
</dbReference>
<feature type="transmembrane region" description="Helical" evidence="1">
    <location>
        <begin position="149"/>
        <end position="171"/>
    </location>
</feature>
<dbReference type="InterPro" id="IPR019428">
    <property type="entry name" value="7TM_GPCR_serpentine_rcpt_Str"/>
</dbReference>
<keyword evidence="1" id="KW-0472">Membrane</keyword>
<dbReference type="SUPFAM" id="SSF81321">
    <property type="entry name" value="Family A G protein-coupled receptor-like"/>
    <property type="match status" value="1"/>
</dbReference>
<reference evidence="4" key="1">
    <citation type="submission" date="2022-11" db="UniProtKB">
        <authorList>
            <consortium name="WormBaseParasite"/>
        </authorList>
    </citation>
    <scope>IDENTIFICATION</scope>
</reference>
<proteinExistence type="predicted"/>
<protein>
    <submittedName>
        <fullName evidence="4">G protein-coupled receptor</fullName>
    </submittedName>
</protein>
<evidence type="ECO:0000256" key="1">
    <source>
        <dbReference type="SAM" id="Phobius"/>
    </source>
</evidence>
<dbReference type="WBParaSite" id="jg12611">
    <property type="protein sequence ID" value="jg12611"/>
    <property type="gene ID" value="jg12611"/>
</dbReference>
<feature type="signal peptide" evidence="2">
    <location>
        <begin position="1"/>
        <end position="18"/>
    </location>
</feature>
<evidence type="ECO:0000313" key="3">
    <source>
        <dbReference type="Proteomes" id="UP000887574"/>
    </source>
</evidence>
<dbReference type="AlphaFoldDB" id="A0A915CUT0"/>
<name>A0A915CUT0_9BILA</name>
<feature type="transmembrane region" description="Helical" evidence="1">
    <location>
        <begin position="111"/>
        <end position="137"/>
    </location>
</feature>
<feature type="chain" id="PRO_5038000154" evidence="2">
    <location>
        <begin position="19"/>
        <end position="205"/>
    </location>
</feature>
<accession>A0A915CUT0</accession>
<keyword evidence="1" id="KW-1133">Transmembrane helix</keyword>
<sequence length="205" mass="23211">MLFVSAVLSVACVYLADLSTHPKNVEPPTKFSFTRYWTDLLGQTDDGTPPIDLSFIAVPTAPEWSINCAFAIFFEMLCYSVIAFCGYRISKAMQKLRELSHKRVVEANRQLTIVLLLQSSLPLMAILVNATCLLATYNNKSTLSFMVYLFMPLYWQPVASPLITILTIRSFRNYVLKRRRISSSTNYTQHSSKCDNSKIKTLNSA</sequence>
<keyword evidence="3" id="KW-1185">Reference proteome</keyword>
<organism evidence="3 4">
    <name type="scientific">Ditylenchus dipsaci</name>
    <dbReference type="NCBI Taxonomy" id="166011"/>
    <lineage>
        <taxon>Eukaryota</taxon>
        <taxon>Metazoa</taxon>
        <taxon>Ecdysozoa</taxon>
        <taxon>Nematoda</taxon>
        <taxon>Chromadorea</taxon>
        <taxon>Rhabditida</taxon>
        <taxon>Tylenchina</taxon>
        <taxon>Tylenchomorpha</taxon>
        <taxon>Sphaerularioidea</taxon>
        <taxon>Anguinidae</taxon>
        <taxon>Anguininae</taxon>
        <taxon>Ditylenchus</taxon>
    </lineage>
</organism>
<keyword evidence="2" id="KW-0732">Signal</keyword>
<evidence type="ECO:0000256" key="2">
    <source>
        <dbReference type="SAM" id="SignalP"/>
    </source>
</evidence>
<evidence type="ECO:0000313" key="4">
    <source>
        <dbReference type="WBParaSite" id="jg12611"/>
    </source>
</evidence>